<keyword evidence="5" id="KW-1185">Reference proteome</keyword>
<dbReference type="GO" id="GO:0016651">
    <property type="term" value="F:oxidoreductase activity, acting on NAD(P)H"/>
    <property type="evidence" value="ECO:0007669"/>
    <property type="project" value="InterPro"/>
</dbReference>
<sequence length="343" mass="36437">MTNKAAWLTAAKARPFKVDDAPMPMPSGTEIVVRNHAVAINPVDWAIQATGMFPLPYPAVLGLDAAGQVTAVGESVSKFKIGDRVVTSLDPFAKKDPRRGAFQLYSLAREEGTAKLPDSINYSEAAVLPLAVSTSASALFQEDTLGLQLPMPNATPTGKVVLIWGGSTSLGACAIQLVVAAGYEVATTASAHNLDAMKAIGAKFVYDHTKETVADDIITDLKHLDFGGAYCAVLTTESIKQCAKIAREFNGKKLVQTVLGVEMPFPEGLPEDIAFRNVYGTSLLENEVGTAIWGNYIPEALAAGSFKCVPPPLIFGEGLDAIQGALDRWKEGVSYQKVVVELP</sequence>
<name>A0AAV9NSP4_9EURO</name>
<dbReference type="InterPro" id="IPR011032">
    <property type="entry name" value="GroES-like_sf"/>
</dbReference>
<dbReference type="Pfam" id="PF08240">
    <property type="entry name" value="ADH_N"/>
    <property type="match status" value="1"/>
</dbReference>
<dbReference type="PANTHER" id="PTHR45348">
    <property type="entry name" value="HYPOTHETICAL OXIDOREDUCTASE (EUROFUNG)"/>
    <property type="match status" value="1"/>
</dbReference>
<dbReference type="SUPFAM" id="SSF51735">
    <property type="entry name" value="NAD(P)-binding Rossmann-fold domains"/>
    <property type="match status" value="1"/>
</dbReference>
<dbReference type="AlphaFoldDB" id="A0AAV9NSP4"/>
<feature type="domain" description="Enoyl reductase (ER)" evidence="3">
    <location>
        <begin position="13"/>
        <end position="340"/>
    </location>
</feature>
<dbReference type="InterPro" id="IPR047122">
    <property type="entry name" value="Trans-enoyl_RdTase-like"/>
</dbReference>
<gene>
    <name evidence="4" type="ORF">LTR84_000816</name>
</gene>
<proteinExistence type="inferred from homology"/>
<evidence type="ECO:0000256" key="2">
    <source>
        <dbReference type="ARBA" id="ARBA00023002"/>
    </source>
</evidence>
<dbReference type="EMBL" id="JAVRRD010000001">
    <property type="protein sequence ID" value="KAK5064981.1"/>
    <property type="molecule type" value="Genomic_DNA"/>
</dbReference>
<protein>
    <recommendedName>
        <fullName evidence="3">Enoyl reductase (ER) domain-containing protein</fullName>
    </recommendedName>
</protein>
<comment type="similarity">
    <text evidence="1">Belongs to the zinc-containing alcohol dehydrogenase family.</text>
</comment>
<dbReference type="Gene3D" id="3.90.180.10">
    <property type="entry name" value="Medium-chain alcohol dehydrogenases, catalytic domain"/>
    <property type="match status" value="1"/>
</dbReference>
<dbReference type="GeneID" id="89969038"/>
<organism evidence="4 5">
    <name type="scientific">Exophiala bonariae</name>
    <dbReference type="NCBI Taxonomy" id="1690606"/>
    <lineage>
        <taxon>Eukaryota</taxon>
        <taxon>Fungi</taxon>
        <taxon>Dikarya</taxon>
        <taxon>Ascomycota</taxon>
        <taxon>Pezizomycotina</taxon>
        <taxon>Eurotiomycetes</taxon>
        <taxon>Chaetothyriomycetidae</taxon>
        <taxon>Chaetothyriales</taxon>
        <taxon>Herpotrichiellaceae</taxon>
        <taxon>Exophiala</taxon>
    </lineage>
</organism>
<dbReference type="Proteomes" id="UP001358417">
    <property type="component" value="Unassembled WGS sequence"/>
</dbReference>
<evidence type="ECO:0000313" key="5">
    <source>
        <dbReference type="Proteomes" id="UP001358417"/>
    </source>
</evidence>
<dbReference type="Gene3D" id="3.40.50.720">
    <property type="entry name" value="NAD(P)-binding Rossmann-like Domain"/>
    <property type="match status" value="1"/>
</dbReference>
<evidence type="ECO:0000259" key="3">
    <source>
        <dbReference type="SMART" id="SM00829"/>
    </source>
</evidence>
<dbReference type="RefSeq" id="XP_064712305.1">
    <property type="nucleotide sequence ID" value="XM_064844445.1"/>
</dbReference>
<dbReference type="InterPro" id="IPR020843">
    <property type="entry name" value="ER"/>
</dbReference>
<dbReference type="PANTHER" id="PTHR45348:SF2">
    <property type="entry name" value="ZINC-TYPE ALCOHOL DEHYDROGENASE-LIKE PROTEIN C2E1P3.01"/>
    <property type="match status" value="1"/>
</dbReference>
<evidence type="ECO:0000313" key="4">
    <source>
        <dbReference type="EMBL" id="KAK5064981.1"/>
    </source>
</evidence>
<dbReference type="CDD" id="cd08249">
    <property type="entry name" value="enoyl_reductase_like"/>
    <property type="match status" value="1"/>
</dbReference>
<reference evidence="4 5" key="1">
    <citation type="submission" date="2023-08" db="EMBL/GenBank/DDBJ databases">
        <title>Black Yeasts Isolated from many extreme environments.</title>
        <authorList>
            <person name="Coleine C."/>
            <person name="Stajich J.E."/>
            <person name="Selbmann L."/>
        </authorList>
    </citation>
    <scope>NUCLEOTIDE SEQUENCE [LARGE SCALE GENOMIC DNA]</scope>
    <source>
        <strain evidence="4 5">CCFEE 5792</strain>
    </source>
</reference>
<accession>A0AAV9NSP4</accession>
<comment type="caution">
    <text evidence="4">The sequence shown here is derived from an EMBL/GenBank/DDBJ whole genome shotgun (WGS) entry which is preliminary data.</text>
</comment>
<keyword evidence="2" id="KW-0560">Oxidoreductase</keyword>
<dbReference type="SMART" id="SM00829">
    <property type="entry name" value="PKS_ER"/>
    <property type="match status" value="1"/>
</dbReference>
<dbReference type="InterPro" id="IPR036291">
    <property type="entry name" value="NAD(P)-bd_dom_sf"/>
</dbReference>
<dbReference type="SUPFAM" id="SSF50129">
    <property type="entry name" value="GroES-like"/>
    <property type="match status" value="1"/>
</dbReference>
<dbReference type="InterPro" id="IPR013154">
    <property type="entry name" value="ADH-like_N"/>
</dbReference>
<evidence type="ECO:0000256" key="1">
    <source>
        <dbReference type="ARBA" id="ARBA00008072"/>
    </source>
</evidence>